<evidence type="ECO:0000256" key="3">
    <source>
        <dbReference type="ARBA" id="ARBA00022475"/>
    </source>
</evidence>
<dbReference type="GO" id="GO:0005524">
    <property type="term" value="F:ATP binding"/>
    <property type="evidence" value="ECO:0007669"/>
    <property type="project" value="UniProtKB-KW"/>
</dbReference>
<name>A0A317T9R4_9CHLB</name>
<keyword evidence="3" id="KW-1003">Cell membrane</keyword>
<accession>A0A317T9R4</accession>
<evidence type="ECO:0000313" key="11">
    <source>
        <dbReference type="EMBL" id="PWW83188.1"/>
    </source>
</evidence>
<keyword evidence="8" id="KW-1278">Translocase</keyword>
<dbReference type="Proteomes" id="UP000246278">
    <property type="component" value="Unassembled WGS sequence"/>
</dbReference>
<reference evidence="12" key="1">
    <citation type="submission" date="2017-10" db="EMBL/GenBank/DDBJ databases">
        <authorList>
            <person name="Gaisin V.A."/>
            <person name="Rysina M.S."/>
            <person name="Grouzdev D.S."/>
        </authorList>
    </citation>
    <scope>NUCLEOTIDE SEQUENCE [LARGE SCALE GENOMIC DNA]</scope>
    <source>
        <strain evidence="12">V1</strain>
    </source>
</reference>
<dbReference type="SUPFAM" id="SSF52540">
    <property type="entry name" value="P-loop containing nucleoside triphosphate hydrolases"/>
    <property type="match status" value="2"/>
</dbReference>
<keyword evidence="7" id="KW-0067">ATP-binding</keyword>
<gene>
    <name evidence="11" type="ORF">CR164_01105</name>
</gene>
<dbReference type="CDD" id="cd03215">
    <property type="entry name" value="ABC_Carb_Monos_II"/>
    <property type="match status" value="1"/>
</dbReference>
<keyword evidence="6" id="KW-0547">Nucleotide-binding</keyword>
<keyword evidence="9" id="KW-0472">Membrane</keyword>
<keyword evidence="12" id="KW-1185">Reference proteome</keyword>
<dbReference type="Pfam" id="PF00005">
    <property type="entry name" value="ABC_tran"/>
    <property type="match status" value="2"/>
</dbReference>
<evidence type="ECO:0000256" key="2">
    <source>
        <dbReference type="ARBA" id="ARBA00022448"/>
    </source>
</evidence>
<dbReference type="OrthoDB" id="9801987at2"/>
<evidence type="ECO:0000256" key="8">
    <source>
        <dbReference type="ARBA" id="ARBA00022967"/>
    </source>
</evidence>
<keyword evidence="4" id="KW-0762">Sugar transport</keyword>
<dbReference type="InterPro" id="IPR027417">
    <property type="entry name" value="P-loop_NTPase"/>
</dbReference>
<dbReference type="GO" id="GO:0016887">
    <property type="term" value="F:ATP hydrolysis activity"/>
    <property type="evidence" value="ECO:0007669"/>
    <property type="project" value="InterPro"/>
</dbReference>
<dbReference type="FunFam" id="3.40.50.300:FF:000127">
    <property type="entry name" value="Ribose import ATP-binding protein RbsA"/>
    <property type="match status" value="1"/>
</dbReference>
<evidence type="ECO:0000256" key="1">
    <source>
        <dbReference type="ARBA" id="ARBA00004202"/>
    </source>
</evidence>
<evidence type="ECO:0000256" key="4">
    <source>
        <dbReference type="ARBA" id="ARBA00022597"/>
    </source>
</evidence>
<proteinExistence type="predicted"/>
<protein>
    <submittedName>
        <fullName evidence="11">ABC transporter</fullName>
    </submittedName>
</protein>
<dbReference type="CDD" id="cd03216">
    <property type="entry name" value="ABC_Carb_Monos_I"/>
    <property type="match status" value="1"/>
</dbReference>
<sequence length="514" mass="56592">MNDAAIRLSGISKKFGELWANRDISLDIQTGSIHAIVGENGAGKSTLTRIIYGLSTPTSGTISIRGRNIRFSTPRQAIAEGIGMVHQHFMLIPELSVTENIILGAEHCPLFAPLKKKEASLKIQSIAENHELALDPDMLVSELSVGEEQRVEILKLLYREASILILDEPTAVLTPSETEQLFKTLKSLQQEGKTIILITHKLDEVLRVSDMVSVMRKGKIVATKTTSSVTKSDLANLMVGRNVLLQVDNPLEIPGKRILQVSHVSLTDSKGRSRLNDLSFEVNAGEIYGIAGVEGNGQRELLTLLWGMAEPQHITKGTVSLEGASLLGKNSAEIASSGVSHIPEDRLKHAVISNFSISENIIFGRHREDKFLKFAGFDATAVNNYTKSMIDLYDVRCELQNNPSLASLSGGNQQKIVLAREIDRPDLKLLILAQPTRGVDIGAIEMIHKKIIETRDRGVAILLISAELDEIISLSSRIGCFYKGTIRHEFSMEEVRQGRSSEQDFEKEIGMFIT</sequence>
<feature type="domain" description="ABC transporter" evidence="10">
    <location>
        <begin position="6"/>
        <end position="242"/>
    </location>
</feature>
<feature type="domain" description="ABC transporter" evidence="10">
    <location>
        <begin position="259"/>
        <end position="508"/>
    </location>
</feature>
<evidence type="ECO:0000259" key="10">
    <source>
        <dbReference type="PROSITE" id="PS50893"/>
    </source>
</evidence>
<dbReference type="SMART" id="SM00382">
    <property type="entry name" value="AAA"/>
    <property type="match status" value="1"/>
</dbReference>
<evidence type="ECO:0000256" key="5">
    <source>
        <dbReference type="ARBA" id="ARBA00022737"/>
    </source>
</evidence>
<dbReference type="InterPro" id="IPR003439">
    <property type="entry name" value="ABC_transporter-like_ATP-bd"/>
</dbReference>
<organism evidence="11 12">
    <name type="scientific">Prosthecochloris marina</name>
    <dbReference type="NCBI Taxonomy" id="2017681"/>
    <lineage>
        <taxon>Bacteria</taxon>
        <taxon>Pseudomonadati</taxon>
        <taxon>Chlorobiota</taxon>
        <taxon>Chlorobiia</taxon>
        <taxon>Chlorobiales</taxon>
        <taxon>Chlorobiaceae</taxon>
        <taxon>Prosthecochloris</taxon>
    </lineage>
</organism>
<keyword evidence="2" id="KW-0813">Transport</keyword>
<dbReference type="PANTHER" id="PTHR43790">
    <property type="entry name" value="CARBOHYDRATE TRANSPORT ATP-BINDING PROTEIN MG119-RELATED"/>
    <property type="match status" value="1"/>
</dbReference>
<keyword evidence="5" id="KW-0677">Repeat</keyword>
<evidence type="ECO:0000256" key="7">
    <source>
        <dbReference type="ARBA" id="ARBA00022840"/>
    </source>
</evidence>
<dbReference type="InterPro" id="IPR050107">
    <property type="entry name" value="ABC_carbohydrate_import_ATPase"/>
</dbReference>
<evidence type="ECO:0000256" key="9">
    <source>
        <dbReference type="ARBA" id="ARBA00023136"/>
    </source>
</evidence>
<dbReference type="PANTHER" id="PTHR43790:SF4">
    <property type="entry name" value="GUANOSINE IMPORT ATP-BINDING PROTEIN NUPO"/>
    <property type="match status" value="1"/>
</dbReference>
<dbReference type="AlphaFoldDB" id="A0A317T9R4"/>
<dbReference type="InterPro" id="IPR003593">
    <property type="entry name" value="AAA+_ATPase"/>
</dbReference>
<dbReference type="EMBL" id="PDNZ01000001">
    <property type="protein sequence ID" value="PWW83188.1"/>
    <property type="molecule type" value="Genomic_DNA"/>
</dbReference>
<dbReference type="InterPro" id="IPR017871">
    <property type="entry name" value="ABC_transporter-like_CS"/>
</dbReference>
<dbReference type="GO" id="GO:0005886">
    <property type="term" value="C:plasma membrane"/>
    <property type="evidence" value="ECO:0007669"/>
    <property type="project" value="UniProtKB-SubCell"/>
</dbReference>
<dbReference type="RefSeq" id="WP_110022070.1">
    <property type="nucleotide sequence ID" value="NZ_PDNZ01000001.1"/>
</dbReference>
<comment type="subcellular location">
    <subcellularLocation>
        <location evidence="1">Cell membrane</location>
        <topology evidence="1">Peripheral membrane protein</topology>
    </subcellularLocation>
</comment>
<dbReference type="PROSITE" id="PS00211">
    <property type="entry name" value="ABC_TRANSPORTER_1"/>
    <property type="match status" value="1"/>
</dbReference>
<dbReference type="Gene3D" id="3.40.50.300">
    <property type="entry name" value="P-loop containing nucleotide triphosphate hydrolases"/>
    <property type="match status" value="2"/>
</dbReference>
<dbReference type="PROSITE" id="PS50893">
    <property type="entry name" value="ABC_TRANSPORTER_2"/>
    <property type="match status" value="2"/>
</dbReference>
<comment type="caution">
    <text evidence="11">The sequence shown here is derived from an EMBL/GenBank/DDBJ whole genome shotgun (WGS) entry which is preliminary data.</text>
</comment>
<evidence type="ECO:0000256" key="6">
    <source>
        <dbReference type="ARBA" id="ARBA00022741"/>
    </source>
</evidence>
<evidence type="ECO:0000313" key="12">
    <source>
        <dbReference type="Proteomes" id="UP000246278"/>
    </source>
</evidence>